<sequence length="60" mass="6226">MDNLELLKSISFDIGILAISTLATFFIPGISGIIISGIIQITGQTLGIQINGGNLPSDPI</sequence>
<organism evidence="2 3">
    <name type="scientific">Herbiconiux daphne</name>
    <dbReference type="NCBI Taxonomy" id="2970914"/>
    <lineage>
        <taxon>Bacteria</taxon>
        <taxon>Bacillati</taxon>
        <taxon>Actinomycetota</taxon>
        <taxon>Actinomycetes</taxon>
        <taxon>Micrococcales</taxon>
        <taxon>Microbacteriaceae</taxon>
        <taxon>Herbiconiux</taxon>
    </lineage>
</organism>
<keyword evidence="1" id="KW-0472">Membrane</keyword>
<accession>A0ABT2H9K3</accession>
<feature type="transmembrane region" description="Helical" evidence="1">
    <location>
        <begin position="14"/>
        <end position="39"/>
    </location>
</feature>
<reference evidence="2" key="1">
    <citation type="submission" date="2022-08" db="EMBL/GenBank/DDBJ databases">
        <authorList>
            <person name="Deng Y."/>
            <person name="Han X.-F."/>
            <person name="Zhang Y.-Q."/>
        </authorList>
    </citation>
    <scope>NUCLEOTIDE SEQUENCE</scope>
    <source>
        <strain evidence="2">CPCC 203386</strain>
    </source>
</reference>
<dbReference type="RefSeq" id="WP_259542615.1">
    <property type="nucleotide sequence ID" value="NZ_JANLCJ010000065.1"/>
</dbReference>
<evidence type="ECO:0000313" key="2">
    <source>
        <dbReference type="EMBL" id="MCS5736577.1"/>
    </source>
</evidence>
<evidence type="ECO:0000313" key="3">
    <source>
        <dbReference type="Proteomes" id="UP001165586"/>
    </source>
</evidence>
<protein>
    <submittedName>
        <fullName evidence="2">Uncharacterized protein</fullName>
    </submittedName>
</protein>
<name>A0ABT2H9K3_9MICO</name>
<evidence type="ECO:0000256" key="1">
    <source>
        <dbReference type="SAM" id="Phobius"/>
    </source>
</evidence>
<comment type="caution">
    <text evidence="2">The sequence shown here is derived from an EMBL/GenBank/DDBJ whole genome shotgun (WGS) entry which is preliminary data.</text>
</comment>
<dbReference type="Proteomes" id="UP001165586">
    <property type="component" value="Unassembled WGS sequence"/>
</dbReference>
<keyword evidence="3" id="KW-1185">Reference proteome</keyword>
<keyword evidence="1" id="KW-1133">Transmembrane helix</keyword>
<proteinExistence type="predicted"/>
<dbReference type="EMBL" id="JANLCJ010000065">
    <property type="protein sequence ID" value="MCS5736577.1"/>
    <property type="molecule type" value="Genomic_DNA"/>
</dbReference>
<gene>
    <name evidence="2" type="ORF">N1032_22885</name>
</gene>
<keyword evidence="1" id="KW-0812">Transmembrane</keyword>